<reference evidence="1" key="1">
    <citation type="submission" date="2019-05" db="EMBL/GenBank/DDBJ databases">
        <title>Revised genome assembly of Burkholderiaceae (previously Ralstonia) sp. PBA.</title>
        <authorList>
            <person name="Gan H.M."/>
        </authorList>
    </citation>
    <scope>NUCLEOTIDE SEQUENCE</scope>
    <source>
        <strain evidence="1">PBA</strain>
    </source>
</reference>
<sequence>MRFDLTDLRLFLHVIEAGSITHGATRSHLALASASERLRGMEEQAGVRLLERSRRGVIPTEAGDALAHHARLILRQSELLQRELDVFADSDRGTIRLLANTAALTAFLPDALAPWLAAHPRVRIDLHERASAEIAAALDGGLSDIGIFSAAVEHPRLTTHPFAVDRLVAVMSASHPLANAPALALDTLRHEAFIGLPPGSALQAHVDAHARALGCTLNVRIRMASFDGICRMAAEGVGIGIVPDTAARRSPRGLPLRRVRLSDAWARRELVLGYRDLEGLSPAARKLAAHLATRQKTKNPAA</sequence>
<protein>
    <submittedName>
        <fullName evidence="1">LysR family transcriptional regulator</fullName>
    </submittedName>
</protein>
<gene>
    <name evidence="1" type="ORF">MW7_008025</name>
</gene>
<evidence type="ECO:0000313" key="2">
    <source>
        <dbReference type="Proteomes" id="UP000004277"/>
    </source>
</evidence>
<comment type="caution">
    <text evidence="1">The sequence shown here is derived from an EMBL/GenBank/DDBJ whole genome shotgun (WGS) entry which is preliminary data.</text>
</comment>
<organism evidence="1 2">
    <name type="scientific">Imbroritus primus</name>
    <dbReference type="NCBI Taxonomy" id="3058603"/>
    <lineage>
        <taxon>Bacteria</taxon>
        <taxon>Pseudomonadati</taxon>
        <taxon>Pseudomonadota</taxon>
        <taxon>Betaproteobacteria</taxon>
        <taxon>Burkholderiales</taxon>
        <taxon>Burkholderiaceae</taxon>
        <taxon>Imbroritus</taxon>
    </lineage>
</organism>
<dbReference type="Proteomes" id="UP000004277">
    <property type="component" value="Unassembled WGS sequence"/>
</dbReference>
<evidence type="ECO:0000313" key="1">
    <source>
        <dbReference type="EMBL" id="TMS58957.1"/>
    </source>
</evidence>
<proteinExistence type="predicted"/>
<name>A0ACD3SS04_9BURK</name>
<keyword evidence="2" id="KW-1185">Reference proteome</keyword>
<accession>A0ACD3SS04</accession>
<dbReference type="EMBL" id="AKCV02000015">
    <property type="protein sequence ID" value="TMS58957.1"/>
    <property type="molecule type" value="Genomic_DNA"/>
</dbReference>